<dbReference type="CDD" id="cd00130">
    <property type="entry name" value="PAS"/>
    <property type="match status" value="1"/>
</dbReference>
<dbReference type="InterPro" id="IPR004358">
    <property type="entry name" value="Sig_transdc_His_kin-like_C"/>
</dbReference>
<dbReference type="SMART" id="SM00388">
    <property type="entry name" value="HisKA"/>
    <property type="match status" value="1"/>
</dbReference>
<evidence type="ECO:0000259" key="19">
    <source>
        <dbReference type="PROSITE" id="PS50113"/>
    </source>
</evidence>
<accession>B1WUN7</accession>
<dbReference type="CDD" id="cd16922">
    <property type="entry name" value="HATPase_EvgS-ArcB-TorS-like"/>
    <property type="match status" value="1"/>
</dbReference>
<dbReference type="SMART" id="SM00062">
    <property type="entry name" value="PBPb"/>
    <property type="match status" value="1"/>
</dbReference>
<keyword evidence="7" id="KW-0418">Kinase</keyword>
<dbReference type="InterPro" id="IPR013656">
    <property type="entry name" value="PAS_4"/>
</dbReference>
<dbReference type="SUPFAM" id="SSF55785">
    <property type="entry name" value="PYP-like sensor domain (PAS domain)"/>
    <property type="match status" value="1"/>
</dbReference>
<feature type="domain" description="Phytochrome chromophore attachment site" evidence="15">
    <location>
        <begin position="450"/>
        <end position="590"/>
    </location>
</feature>
<evidence type="ECO:0000256" key="2">
    <source>
        <dbReference type="ARBA" id="ARBA00006402"/>
    </source>
</evidence>
<evidence type="ECO:0000256" key="7">
    <source>
        <dbReference type="ARBA" id="ARBA00022777"/>
    </source>
</evidence>
<evidence type="ECO:0000256" key="10">
    <source>
        <dbReference type="ARBA" id="ARBA00064003"/>
    </source>
</evidence>
<dbReference type="PANTHER" id="PTHR43719:SF28">
    <property type="entry name" value="PEROXIDE STRESS-ACTIVATED HISTIDINE KINASE MAK1-RELATED"/>
    <property type="match status" value="1"/>
</dbReference>
<evidence type="ECO:0000256" key="14">
    <source>
        <dbReference type="SAM" id="Phobius"/>
    </source>
</evidence>
<dbReference type="Pfam" id="PF08448">
    <property type="entry name" value="PAS_4"/>
    <property type="match status" value="1"/>
</dbReference>
<evidence type="ECO:0000259" key="18">
    <source>
        <dbReference type="PROSITE" id="PS50112"/>
    </source>
</evidence>
<dbReference type="EMBL" id="CP000806">
    <property type="protein sequence ID" value="ACB50488.1"/>
    <property type="molecule type" value="Genomic_DNA"/>
</dbReference>
<dbReference type="Gene3D" id="3.30.565.10">
    <property type="entry name" value="Histidine kinase-like ATPase, C-terminal domain"/>
    <property type="match status" value="1"/>
</dbReference>
<dbReference type="Pfam" id="PF00497">
    <property type="entry name" value="SBP_bac_3"/>
    <property type="match status" value="1"/>
</dbReference>
<dbReference type="STRING" id="43989.cce_1138"/>
<dbReference type="AlphaFoldDB" id="B1WUN7"/>
<dbReference type="InterPro" id="IPR000700">
    <property type="entry name" value="PAS-assoc_C"/>
</dbReference>
<evidence type="ECO:0000256" key="11">
    <source>
        <dbReference type="ARBA" id="ARBA00068150"/>
    </source>
</evidence>
<dbReference type="OrthoDB" id="569347at2"/>
<dbReference type="CDD" id="cd17546">
    <property type="entry name" value="REC_hyHK_CKI1_RcsC-like"/>
    <property type="match status" value="1"/>
</dbReference>
<dbReference type="PROSITE" id="PS50112">
    <property type="entry name" value="PAS"/>
    <property type="match status" value="1"/>
</dbReference>
<dbReference type="InterPro" id="IPR050956">
    <property type="entry name" value="2C_system_His_kinase"/>
</dbReference>
<dbReference type="Gene3D" id="3.30.450.20">
    <property type="entry name" value="PAS domain"/>
    <property type="match status" value="1"/>
</dbReference>
<dbReference type="HOGENOM" id="CLU_000445_114_15_3"/>
<dbReference type="SMART" id="SM00065">
    <property type="entry name" value="GAF"/>
    <property type="match status" value="1"/>
</dbReference>
<dbReference type="FunFam" id="1.10.287.130:FF:000002">
    <property type="entry name" value="Two-component osmosensing histidine kinase"/>
    <property type="match status" value="1"/>
</dbReference>
<dbReference type="SMART" id="SM00448">
    <property type="entry name" value="REC"/>
    <property type="match status" value="1"/>
</dbReference>
<dbReference type="InterPro" id="IPR035965">
    <property type="entry name" value="PAS-like_dom_sf"/>
</dbReference>
<dbReference type="KEGG" id="cyt:cce_1138"/>
<comment type="catalytic activity">
    <reaction evidence="1">
        <text>ATP + protein L-histidine = ADP + protein N-phospho-L-histidine.</text>
        <dbReference type="EC" id="2.7.13.3"/>
    </reaction>
</comment>
<keyword evidence="4 13" id="KW-0597">Phosphoprotein</keyword>
<dbReference type="SUPFAM" id="SSF52172">
    <property type="entry name" value="CheY-like"/>
    <property type="match status" value="1"/>
</dbReference>
<dbReference type="Gene3D" id="1.10.287.130">
    <property type="match status" value="1"/>
</dbReference>
<dbReference type="InterPro" id="IPR001638">
    <property type="entry name" value="Solute-binding_3/MltF_N"/>
</dbReference>
<keyword evidence="9" id="KW-0902">Two-component regulatory system</keyword>
<sequence>MRYHRFIIGMTIIIGFYVLPNGIRPTFSQPTPPPLTVTAGVPRYFPPTYSVDSQGNPQGFAIDVIEAVAKRANLQVKYEIKENWSETLQALEKGEVDLVPNMGVTTTRSEIFRYTDPIETINICLFVLRDNQKIKTLDDLSGSTIAVIERNEAINLLKQYHNVKLESLESPEHALFHLLSGDVDGLAYPEPPIKHLAQTISVDYRLKTIKPALKEVPRAIAVHRHHPQLLQRLDVALDHFLNSSEYTQIYRRWYEPTPVITVSPWMLTGSGVLVLLMILMVIIWRVLILRSMSRLQQTQMALKESEAQYRAIVEDQTELICRFLPDGTITFVNEAYCRYFGKTQADILNTTFFSLTPQEYQGFLWDNLSCLSIQNPVITHQHPIINGQGETRWQYWINRGLFDEDGNIIEIQGVGRDITEQRRIEQELARNLQQSQTLNDITQQIHQSLDLEIILNHTTEETRRILESDRVAIYQFNADWSGEFIAESVDNQWVKLVNSQVKKVWEDTYLQQTKGGRYQYNQSFMVDDIYTVGHQQCHLDLLEQFQAKAYMIVPIFVHHQLWGLLACYQNSHPRHWQSSEIQLLNQIAHQLGLAIQQSELLKALETAKNTAESANRAKSDFLAHMSHELRTPLNAILGFSQLLNNDENLDEEQKEYIDIINQSGEHLLTLIKSVLDMAKIEAGEINLDYQPLNLHQLVKNLSGMFKLKAQCKNIDLTVDIGNDVPSLIMGDEGKLRQVLINLLNNAIKFTEEGKVILSIKKSQQQQEKSSQIIPLRFEIEDTGPGIDIEEAPRLFQPFFQTKLGQKTQEGTGLGLTISYEFVHLMGGTLQVSCPIKGGTIFYFTLPVNIPKNYSDCQICSQEKILGLAPNQPTYSLLIIEDNSANRKVLTNLLKPLGFMIKEARNGEEGVKLWETWQPDLIWMDLEMPVMDGYEATQLIRTKMKQFNPTKTTKIIALTASVLAENREAVLSIGCDDFVSKPFSESTILDKLAQHLGVRYTYSSSSMTTLSQEKIQRNHLKQLKTDLETLSSTWRYQLHQTAAAADQESILQLLNELPPNYRDLCQGIRELVANYRFDQIMEISQ</sequence>
<feature type="domain" description="Histidine kinase" evidence="16">
    <location>
        <begin position="624"/>
        <end position="849"/>
    </location>
</feature>
<comment type="similarity">
    <text evidence="2">In the N-terminal section; belongs to the phytochrome family.</text>
</comment>
<dbReference type="Pfam" id="PF00512">
    <property type="entry name" value="HisKA"/>
    <property type="match status" value="1"/>
</dbReference>
<dbReference type="PROSITE" id="PS50109">
    <property type="entry name" value="HIS_KIN"/>
    <property type="match status" value="1"/>
</dbReference>
<dbReference type="EC" id="2.7.13.3" evidence="3"/>
<dbReference type="InterPro" id="IPR036097">
    <property type="entry name" value="HisK_dim/P_sf"/>
</dbReference>
<dbReference type="InterPro" id="IPR016132">
    <property type="entry name" value="Phyto_chromo_attachment"/>
</dbReference>
<feature type="domain" description="PAC" evidence="19">
    <location>
        <begin position="378"/>
        <end position="430"/>
    </location>
</feature>
<dbReference type="PANTHER" id="PTHR43719">
    <property type="entry name" value="TWO-COMPONENT HISTIDINE KINASE"/>
    <property type="match status" value="1"/>
</dbReference>
<keyword evidence="14" id="KW-0812">Transmembrane</keyword>
<dbReference type="GO" id="GO:0005524">
    <property type="term" value="F:ATP binding"/>
    <property type="evidence" value="ECO:0007669"/>
    <property type="project" value="UniProtKB-KW"/>
</dbReference>
<reference evidence="20 21" key="1">
    <citation type="journal article" date="2008" name="Proc. Natl. Acad. Sci. U.S.A.">
        <title>The genome of Cyanothece 51142, a unicellular diazotrophic cyanobacterium important in the marine nitrogen cycle.</title>
        <authorList>
            <person name="Welsh E.A."/>
            <person name="Liberton M."/>
            <person name="Stoeckel J."/>
            <person name="Loh T."/>
            <person name="Elvitigala T."/>
            <person name="Wang C."/>
            <person name="Wollam A."/>
            <person name="Fulton R.S."/>
            <person name="Clifton S.W."/>
            <person name="Jacobs J.M."/>
            <person name="Aurora R."/>
            <person name="Ghosh B.K."/>
            <person name="Sherman L.A."/>
            <person name="Smith R.D."/>
            <person name="Wilson R.K."/>
            <person name="Pakrasi H.B."/>
        </authorList>
    </citation>
    <scope>NUCLEOTIDE SEQUENCE [LARGE SCALE GENOMIC DNA]</scope>
    <source>
        <strain evidence="21">ATCC 51142 / BH68</strain>
    </source>
</reference>
<dbReference type="InterPro" id="IPR036890">
    <property type="entry name" value="HATPase_C_sf"/>
</dbReference>
<dbReference type="InterPro" id="IPR001789">
    <property type="entry name" value="Sig_transdc_resp-reg_receiver"/>
</dbReference>
<evidence type="ECO:0000256" key="13">
    <source>
        <dbReference type="PROSITE-ProRule" id="PRU00169"/>
    </source>
</evidence>
<evidence type="ECO:0000259" key="16">
    <source>
        <dbReference type="PROSITE" id="PS50109"/>
    </source>
</evidence>
<dbReference type="CDD" id="cd13704">
    <property type="entry name" value="PBP2_HisK"/>
    <property type="match status" value="1"/>
</dbReference>
<dbReference type="SMART" id="SM00091">
    <property type="entry name" value="PAS"/>
    <property type="match status" value="1"/>
</dbReference>
<evidence type="ECO:0000256" key="6">
    <source>
        <dbReference type="ARBA" id="ARBA00022741"/>
    </source>
</evidence>
<dbReference type="eggNOG" id="COG0745">
    <property type="taxonomic scope" value="Bacteria"/>
</dbReference>
<evidence type="ECO:0000256" key="3">
    <source>
        <dbReference type="ARBA" id="ARBA00012438"/>
    </source>
</evidence>
<dbReference type="InterPro" id="IPR003661">
    <property type="entry name" value="HisK_dim/P_dom"/>
</dbReference>
<dbReference type="Pfam" id="PF02518">
    <property type="entry name" value="HATPase_c"/>
    <property type="match status" value="1"/>
</dbReference>
<keyword evidence="14" id="KW-0472">Membrane</keyword>
<dbReference type="eggNOG" id="COG4251">
    <property type="taxonomic scope" value="Bacteria"/>
</dbReference>
<dbReference type="InterPro" id="IPR003594">
    <property type="entry name" value="HATPase_dom"/>
</dbReference>
<evidence type="ECO:0000313" key="21">
    <source>
        <dbReference type="Proteomes" id="UP000001203"/>
    </source>
</evidence>
<dbReference type="SUPFAM" id="SSF55874">
    <property type="entry name" value="ATPase domain of HSP90 chaperone/DNA topoisomerase II/histidine kinase"/>
    <property type="match status" value="1"/>
</dbReference>
<dbReference type="FunFam" id="3.30.565.10:FF:000010">
    <property type="entry name" value="Sensor histidine kinase RcsC"/>
    <property type="match status" value="1"/>
</dbReference>
<dbReference type="PROSITE" id="PS50113">
    <property type="entry name" value="PAC"/>
    <property type="match status" value="1"/>
</dbReference>
<feature type="domain" description="PAS" evidence="18">
    <location>
        <begin position="305"/>
        <end position="353"/>
    </location>
</feature>
<dbReference type="Pfam" id="PF01590">
    <property type="entry name" value="GAF"/>
    <property type="match status" value="1"/>
</dbReference>
<evidence type="ECO:0000259" key="15">
    <source>
        <dbReference type="PROSITE" id="PS50046"/>
    </source>
</evidence>
<dbReference type="Gene3D" id="3.30.450.40">
    <property type="match status" value="1"/>
</dbReference>
<keyword evidence="8" id="KW-0067">ATP-binding</keyword>
<evidence type="ECO:0000256" key="8">
    <source>
        <dbReference type="ARBA" id="ARBA00022840"/>
    </source>
</evidence>
<dbReference type="CDD" id="cd00082">
    <property type="entry name" value="HisKA"/>
    <property type="match status" value="1"/>
</dbReference>
<evidence type="ECO:0000256" key="12">
    <source>
        <dbReference type="ARBA" id="ARBA00074306"/>
    </source>
</evidence>
<evidence type="ECO:0000256" key="9">
    <source>
        <dbReference type="ARBA" id="ARBA00023012"/>
    </source>
</evidence>
<gene>
    <name evidence="20" type="ordered locus">cce_1138</name>
</gene>
<dbReference type="InterPro" id="IPR000014">
    <property type="entry name" value="PAS"/>
</dbReference>
<name>B1WUN7_CROS5</name>
<dbReference type="SUPFAM" id="SSF53850">
    <property type="entry name" value="Periplasmic binding protein-like II"/>
    <property type="match status" value="1"/>
</dbReference>
<feature type="modified residue" description="4-aspartylphosphate" evidence="13">
    <location>
        <position position="924"/>
    </location>
</feature>
<evidence type="ECO:0000256" key="4">
    <source>
        <dbReference type="ARBA" id="ARBA00022553"/>
    </source>
</evidence>
<dbReference type="SMART" id="SM00387">
    <property type="entry name" value="HATPase_c"/>
    <property type="match status" value="1"/>
</dbReference>
<dbReference type="eggNOG" id="COG0834">
    <property type="taxonomic scope" value="Bacteria"/>
</dbReference>
<feature type="transmembrane region" description="Helical" evidence="14">
    <location>
        <begin position="265"/>
        <end position="287"/>
    </location>
</feature>
<keyword evidence="5" id="KW-0808">Transferase</keyword>
<dbReference type="Pfam" id="PF00072">
    <property type="entry name" value="Response_reg"/>
    <property type="match status" value="1"/>
</dbReference>
<dbReference type="PROSITE" id="PS50046">
    <property type="entry name" value="PHYTOCHROME_2"/>
    <property type="match status" value="1"/>
</dbReference>
<dbReference type="GO" id="GO:0000155">
    <property type="term" value="F:phosphorelay sensor kinase activity"/>
    <property type="evidence" value="ECO:0007669"/>
    <property type="project" value="InterPro"/>
</dbReference>
<dbReference type="PROSITE" id="PS50110">
    <property type="entry name" value="RESPONSE_REGULATORY"/>
    <property type="match status" value="1"/>
</dbReference>
<evidence type="ECO:0000256" key="5">
    <source>
        <dbReference type="ARBA" id="ARBA00022679"/>
    </source>
</evidence>
<feature type="domain" description="Response regulatory" evidence="17">
    <location>
        <begin position="875"/>
        <end position="995"/>
    </location>
</feature>
<comment type="subunit">
    <text evidence="10">At low DSF concentrations, interacts with RpfF.</text>
</comment>
<dbReference type="Gene3D" id="3.40.50.2300">
    <property type="match status" value="1"/>
</dbReference>
<evidence type="ECO:0000313" key="20">
    <source>
        <dbReference type="EMBL" id="ACB50488.1"/>
    </source>
</evidence>
<dbReference type="PRINTS" id="PR00344">
    <property type="entry name" value="BCTRLSENSOR"/>
</dbReference>
<evidence type="ECO:0000259" key="17">
    <source>
        <dbReference type="PROSITE" id="PS50110"/>
    </source>
</evidence>
<dbReference type="InterPro" id="IPR011006">
    <property type="entry name" value="CheY-like_superfamily"/>
</dbReference>
<dbReference type="Gene3D" id="3.40.190.10">
    <property type="entry name" value="Periplasmic binding protein-like II"/>
    <property type="match status" value="2"/>
</dbReference>
<dbReference type="Proteomes" id="UP000001203">
    <property type="component" value="Chromosome circular"/>
</dbReference>
<proteinExistence type="inferred from homology"/>
<evidence type="ECO:0000256" key="1">
    <source>
        <dbReference type="ARBA" id="ARBA00000085"/>
    </source>
</evidence>
<dbReference type="SUPFAM" id="SSF55781">
    <property type="entry name" value="GAF domain-like"/>
    <property type="match status" value="1"/>
</dbReference>
<dbReference type="InterPro" id="IPR029016">
    <property type="entry name" value="GAF-like_dom_sf"/>
</dbReference>
<organism evidence="20 21">
    <name type="scientific">Crocosphaera subtropica (strain ATCC 51142 / BH68)</name>
    <name type="common">Cyanothece sp. (strain ATCC 51142)</name>
    <dbReference type="NCBI Taxonomy" id="43989"/>
    <lineage>
        <taxon>Bacteria</taxon>
        <taxon>Bacillati</taxon>
        <taxon>Cyanobacteriota</taxon>
        <taxon>Cyanophyceae</taxon>
        <taxon>Oscillatoriophycideae</taxon>
        <taxon>Chroococcales</taxon>
        <taxon>Aphanothecaceae</taxon>
        <taxon>Crocosphaera</taxon>
        <taxon>Crocosphaera subtropica</taxon>
    </lineage>
</organism>
<dbReference type="NCBIfam" id="TIGR00229">
    <property type="entry name" value="sensory_box"/>
    <property type="match status" value="1"/>
</dbReference>
<protein>
    <recommendedName>
        <fullName evidence="12">Circadian input-output histidine kinase CikA</fullName>
        <ecNumber evidence="3">2.7.13.3</ecNumber>
    </recommendedName>
    <alternativeName>
        <fullName evidence="11">Sensory/regulatory protein RpfC</fullName>
    </alternativeName>
</protein>
<keyword evidence="14" id="KW-1133">Transmembrane helix</keyword>
<dbReference type="SUPFAM" id="SSF47384">
    <property type="entry name" value="Homodimeric domain of signal transducing histidine kinase"/>
    <property type="match status" value="1"/>
</dbReference>
<dbReference type="InterPro" id="IPR003018">
    <property type="entry name" value="GAF"/>
</dbReference>
<keyword evidence="21" id="KW-1185">Reference proteome</keyword>
<keyword evidence="6" id="KW-0547">Nucleotide-binding</keyword>
<dbReference type="InterPro" id="IPR005467">
    <property type="entry name" value="His_kinase_dom"/>
</dbReference>